<dbReference type="GO" id="GO:0097176">
    <property type="term" value="P:epoxide metabolic process"/>
    <property type="evidence" value="ECO:0007669"/>
    <property type="project" value="TreeGrafter"/>
</dbReference>
<reference evidence="6 7" key="1">
    <citation type="journal article" date="2014" name="Antonie Van Leeuwenhoek">
        <title>Hyphomonas beringensis sp. nov. and Hyphomonas chukchiensis sp. nov., isolated from surface seawater of the Bering Sea and Chukchi Sea.</title>
        <authorList>
            <person name="Li C."/>
            <person name="Lai Q."/>
            <person name="Li G."/>
            <person name="Dong C."/>
            <person name="Wang J."/>
            <person name="Liao Y."/>
            <person name="Shao Z."/>
        </authorList>
    </citation>
    <scope>NUCLEOTIDE SEQUENCE [LARGE SCALE GENOMIC DNA]</scope>
    <source>
        <strain evidence="6 7">SCH89</strain>
    </source>
</reference>
<dbReference type="PANTHER" id="PTHR21661">
    <property type="entry name" value="EPOXIDE HYDROLASE 1-RELATED"/>
    <property type="match status" value="1"/>
</dbReference>
<dbReference type="PANTHER" id="PTHR21661:SF35">
    <property type="entry name" value="EPOXIDE HYDROLASE"/>
    <property type="match status" value="1"/>
</dbReference>
<evidence type="ECO:0000256" key="2">
    <source>
        <dbReference type="ARBA" id="ARBA00022797"/>
    </source>
</evidence>
<dbReference type="RefSeq" id="WP_035542481.1">
    <property type="nucleotide sequence ID" value="NZ_ARYL01000114.1"/>
</dbReference>
<evidence type="ECO:0000313" key="6">
    <source>
        <dbReference type="EMBL" id="KCZ97369.1"/>
    </source>
</evidence>
<protein>
    <submittedName>
        <fullName evidence="6">Epoxide hydrolase-like protein</fullName>
    </submittedName>
</protein>
<dbReference type="Proteomes" id="UP000024942">
    <property type="component" value="Unassembled WGS sequence"/>
</dbReference>
<evidence type="ECO:0000256" key="4">
    <source>
        <dbReference type="PIRSR" id="PIRSR001112-1"/>
    </source>
</evidence>
<dbReference type="PRINTS" id="PR00412">
    <property type="entry name" value="EPOXHYDRLASE"/>
</dbReference>
<evidence type="ECO:0000313" key="7">
    <source>
        <dbReference type="Proteomes" id="UP000024942"/>
    </source>
</evidence>
<feature type="domain" description="Epoxide hydrolase N-terminal" evidence="5">
    <location>
        <begin position="8"/>
        <end position="112"/>
    </location>
</feature>
<gene>
    <name evidence="6" type="ORF">HOC_20588</name>
</gene>
<dbReference type="InterPro" id="IPR010497">
    <property type="entry name" value="Epoxide_hydro_N"/>
</dbReference>
<dbReference type="eggNOG" id="COG0596">
    <property type="taxonomic scope" value="Bacteria"/>
</dbReference>
<dbReference type="InterPro" id="IPR016292">
    <property type="entry name" value="Epoxide_hydrolase"/>
</dbReference>
<dbReference type="InterPro" id="IPR029058">
    <property type="entry name" value="AB_hydrolase_fold"/>
</dbReference>
<dbReference type="AlphaFoldDB" id="A0A059G0W9"/>
<evidence type="ECO:0000256" key="3">
    <source>
        <dbReference type="ARBA" id="ARBA00022801"/>
    </source>
</evidence>
<organism evidence="6 7">
    <name type="scientific">Hyphomonas oceanitis SCH89</name>
    <dbReference type="NCBI Taxonomy" id="1280953"/>
    <lineage>
        <taxon>Bacteria</taxon>
        <taxon>Pseudomonadati</taxon>
        <taxon>Pseudomonadota</taxon>
        <taxon>Alphaproteobacteria</taxon>
        <taxon>Hyphomonadales</taxon>
        <taxon>Hyphomonadaceae</taxon>
        <taxon>Hyphomonas</taxon>
    </lineage>
</organism>
<dbReference type="GO" id="GO:0004301">
    <property type="term" value="F:epoxide hydrolase activity"/>
    <property type="evidence" value="ECO:0007669"/>
    <property type="project" value="TreeGrafter"/>
</dbReference>
<sequence length="388" mass="42925">MTDALSVSPFRSAVPAAAVADLKNRLRHARWPMPLDGESWQDGTSVAFLRRLIDYWQNDFDWPREEARLNRLPQFMAHVDGQDIHFLHHRGTGPNPMPLVMTHGWPGSFLEMEHIVPLLTDPAAHGGAPADAFDVVVPSLPGYGFSPAPTAPGMNSQRIANLWAGLMAGLGYDTFGAQGGDIGAGVSTWLARLYPDRVKGFHLNYIPGGMRPSFEGEAPPMTEEEAAFLATGAAWSAEEGAYAALHATKPQTLAFALTDSPIGLAAWIAEKFRSWSDCDGDLEGLIPMDVMLRDISLYWFGQTIDASLRLYKENRANPLIFAPGERIHPPFGMALFPKELPTPPRSWVERVFDVRRWSAMPRGGHFAALEQPELLADEIRSFFRPLRD</sequence>
<dbReference type="PIRSF" id="PIRSF001112">
    <property type="entry name" value="Epoxide_hydrolase"/>
    <property type="match status" value="1"/>
</dbReference>
<dbReference type="STRING" id="1280953.HOC_20588"/>
<feature type="active site" description="Proton acceptor" evidence="4">
    <location>
        <position position="365"/>
    </location>
</feature>
<dbReference type="EMBL" id="ARYL01000114">
    <property type="protein sequence ID" value="KCZ97369.1"/>
    <property type="molecule type" value="Genomic_DNA"/>
</dbReference>
<dbReference type="SUPFAM" id="SSF53474">
    <property type="entry name" value="alpha/beta-Hydrolases"/>
    <property type="match status" value="1"/>
</dbReference>
<accession>A0A059G0W9</accession>
<name>A0A059G0W9_9PROT</name>
<dbReference type="OrthoDB" id="27092at2"/>
<dbReference type="Pfam" id="PF06441">
    <property type="entry name" value="EHN"/>
    <property type="match status" value="1"/>
</dbReference>
<feature type="active site" description="Proton donor" evidence="4">
    <location>
        <position position="311"/>
    </location>
</feature>
<comment type="caution">
    <text evidence="6">The sequence shown here is derived from an EMBL/GenBank/DDBJ whole genome shotgun (WGS) entry which is preliminary data.</text>
</comment>
<proteinExistence type="inferred from homology"/>
<evidence type="ECO:0000259" key="5">
    <source>
        <dbReference type="Pfam" id="PF06441"/>
    </source>
</evidence>
<feature type="active site" description="Nucleophile" evidence="4">
    <location>
        <position position="181"/>
    </location>
</feature>
<keyword evidence="7" id="KW-1185">Reference proteome</keyword>
<dbReference type="Gene3D" id="3.40.50.1820">
    <property type="entry name" value="alpha/beta hydrolase"/>
    <property type="match status" value="1"/>
</dbReference>
<dbReference type="PATRIC" id="fig|1280953.3.peg.4083"/>
<keyword evidence="3 6" id="KW-0378">Hydrolase</keyword>
<dbReference type="InterPro" id="IPR000639">
    <property type="entry name" value="Epox_hydrolase-like"/>
</dbReference>
<evidence type="ECO:0000256" key="1">
    <source>
        <dbReference type="ARBA" id="ARBA00010088"/>
    </source>
</evidence>
<keyword evidence="2" id="KW-0058">Aromatic hydrocarbons catabolism</keyword>
<comment type="similarity">
    <text evidence="1">Belongs to the peptidase S33 family.</text>
</comment>